<dbReference type="Gene3D" id="3.20.10.10">
    <property type="entry name" value="D-amino Acid Aminotransferase, subunit A, domain 2"/>
    <property type="match status" value="1"/>
</dbReference>
<accession>A0ABX1T475</accession>
<evidence type="ECO:0000256" key="1">
    <source>
        <dbReference type="ARBA" id="ARBA00001933"/>
    </source>
</evidence>
<dbReference type="Pfam" id="PF01063">
    <property type="entry name" value="Aminotran_4"/>
    <property type="match status" value="1"/>
</dbReference>
<dbReference type="PRINTS" id="PR00095">
    <property type="entry name" value="ANTSNTHASEI"/>
</dbReference>
<feature type="domain" description="Chorismate-utilising enzyme C-terminal" evidence="6">
    <location>
        <begin position="161"/>
        <end position="413"/>
    </location>
</feature>
<keyword evidence="3 4" id="KW-0663">Pyridoxal phosphate</keyword>
<dbReference type="InterPro" id="IPR036038">
    <property type="entry name" value="Aminotransferase-like"/>
</dbReference>
<gene>
    <name evidence="7" type="primary">pabB</name>
    <name evidence="7" type="ORF">E4Q08_03735</name>
</gene>
<comment type="similarity">
    <text evidence="2">Belongs to the class-IV pyridoxal-phosphate-dependent aminotransferase family.</text>
</comment>
<dbReference type="InterPro" id="IPR005802">
    <property type="entry name" value="ADC_synth_comp_1"/>
</dbReference>
<reference evidence="7" key="1">
    <citation type="submission" date="2019-03" db="EMBL/GenBank/DDBJ databases">
        <title>Metabolic reconstructions from genomes of highly enriched 'Candidatus Accumulibacter' and 'Candidatus Competibacter' bioreactor populations.</title>
        <authorList>
            <person name="Annavajhala M.K."/>
            <person name="Welles L."/>
            <person name="Abbas B."/>
            <person name="Sorokin D."/>
            <person name="Park H."/>
            <person name="Van Loosdrecht M."/>
            <person name="Chandran K."/>
        </authorList>
    </citation>
    <scope>NUCLEOTIDE SEQUENCE</scope>
    <source>
        <strain evidence="7">SBR_L</strain>
    </source>
</reference>
<feature type="region of interest" description="Disordered" evidence="5">
    <location>
        <begin position="6"/>
        <end position="32"/>
    </location>
</feature>
<dbReference type="InterPro" id="IPR043131">
    <property type="entry name" value="BCAT-like_N"/>
</dbReference>
<evidence type="ECO:0000256" key="2">
    <source>
        <dbReference type="ARBA" id="ARBA00009320"/>
    </source>
</evidence>
<dbReference type="PANTHER" id="PTHR11236">
    <property type="entry name" value="AMINOBENZOATE/ANTHRANILATE SYNTHASE"/>
    <property type="match status" value="1"/>
</dbReference>
<evidence type="ECO:0000259" key="6">
    <source>
        <dbReference type="Pfam" id="PF00425"/>
    </source>
</evidence>
<evidence type="ECO:0000256" key="4">
    <source>
        <dbReference type="RuleBase" id="RU004516"/>
    </source>
</evidence>
<evidence type="ECO:0000256" key="5">
    <source>
        <dbReference type="SAM" id="MobiDB-lite"/>
    </source>
</evidence>
<dbReference type="InterPro" id="IPR001544">
    <property type="entry name" value="Aminotrans_IV"/>
</dbReference>
<dbReference type="EMBL" id="SPMX01000007">
    <property type="protein sequence ID" value="NMQ04434.1"/>
    <property type="molecule type" value="Genomic_DNA"/>
</dbReference>
<dbReference type="SUPFAM" id="SSF56752">
    <property type="entry name" value="D-aminoacid aminotransferase-like PLP-dependent enzymes"/>
    <property type="match status" value="1"/>
</dbReference>
<keyword evidence="7" id="KW-0808">Transferase</keyword>
<dbReference type="InterPro" id="IPR005801">
    <property type="entry name" value="ADC_synthase"/>
</dbReference>
<sequence length="629" mass="67675">MSCCRAPRQTRFSSISSSASKAPPGRRAPATVLPSRSPAAVCPFALFDGDGGNTLLLSNCRRSMALDGAADPAQVFGTIEMALAAGNWVALAADYALGASLEPALARPSPGRPLLRAWVFAQAEWLDMPAVEAFLAEQVAALPEHQRLAGIAELSPGVDAAKHAEQVRQIGHWIADGDCYQINLTFPLTFRIYGHPLALYARLRERQPVRYGGYVGSGEEAILSFSPELFFERSGSRVVTRPMKGTAPRGGTPLVDQERRAALLASAKERAENIMIVDLLRNDLGRLAQPGKVRVEALCEAEAYPTLWQMVSTVAAELPATPLLELFGALFPCGSVTGAPKIRAMQRIAELEESPRGLYTGALGWLAPTGDCRFNVAIRTIEMGTGQRARMGVGSGIVADADAASEHAECLLKANFLTAFDPGFELFETLRLEDGGYPWLPLHLDRLQASARSLGFACALPTVSAVLAAEAAGRPRGVFRVRLTLAHDGSCRVTASPFMDQPGRQWSARLAAETLPDDDYLLRYKTTARARHERALAALTACPAVFDTIFLNTRGEVCEGARSNVFVERGGVLLTPPLHCGLLPGVLRRQLLESGRALEQVLRLDDLCGASRLYLGNALRGLLPVSLEC</sequence>
<comment type="cofactor">
    <cofactor evidence="1 4">
        <name>pyridoxal 5'-phosphate</name>
        <dbReference type="ChEBI" id="CHEBI:597326"/>
    </cofactor>
</comment>
<protein>
    <submittedName>
        <fullName evidence="7">Aminodeoxychorismate synthase component I</fullName>
        <ecNumber evidence="7">2.6.1.85</ecNumber>
    </submittedName>
</protein>
<dbReference type="InterPro" id="IPR043132">
    <property type="entry name" value="BCAT-like_C"/>
</dbReference>
<evidence type="ECO:0000313" key="7">
    <source>
        <dbReference type="EMBL" id="NMQ04434.1"/>
    </source>
</evidence>
<evidence type="ECO:0000256" key="3">
    <source>
        <dbReference type="ARBA" id="ARBA00022898"/>
    </source>
</evidence>
<keyword evidence="7" id="KW-0032">Aminotransferase</keyword>
<dbReference type="PROSITE" id="PS00770">
    <property type="entry name" value="AA_TRANSFER_CLASS_4"/>
    <property type="match status" value="1"/>
</dbReference>
<comment type="caution">
    <text evidence="7">The sequence shown here is derived from an EMBL/GenBank/DDBJ whole genome shotgun (WGS) entry which is preliminary data.</text>
</comment>
<dbReference type="NCBIfam" id="TIGR00553">
    <property type="entry name" value="pabB"/>
    <property type="match status" value="1"/>
</dbReference>
<dbReference type="Pfam" id="PF00425">
    <property type="entry name" value="Chorismate_bind"/>
    <property type="match status" value="1"/>
</dbReference>
<dbReference type="InterPro" id="IPR015890">
    <property type="entry name" value="Chorismate_C"/>
</dbReference>
<organism evidence="7 8">
    <name type="scientific">Candidatus Accumulibacter contiguus</name>
    <dbReference type="NCBI Taxonomy" id="2954381"/>
    <lineage>
        <taxon>Bacteria</taxon>
        <taxon>Pseudomonadati</taxon>
        <taxon>Pseudomonadota</taxon>
        <taxon>Betaproteobacteria</taxon>
        <taxon>Candidatus Accumulibacter</taxon>
    </lineage>
</organism>
<keyword evidence="8" id="KW-1185">Reference proteome</keyword>
<dbReference type="Proteomes" id="UP000886469">
    <property type="component" value="Unassembled WGS sequence"/>
</dbReference>
<dbReference type="SUPFAM" id="SSF56322">
    <property type="entry name" value="ADC synthase"/>
    <property type="match status" value="1"/>
</dbReference>
<dbReference type="Gene3D" id="3.60.120.10">
    <property type="entry name" value="Anthranilate synthase"/>
    <property type="match status" value="1"/>
</dbReference>
<evidence type="ECO:0000313" key="8">
    <source>
        <dbReference type="Proteomes" id="UP000886469"/>
    </source>
</evidence>
<name>A0ABX1T475_9PROT</name>
<dbReference type="InterPro" id="IPR018300">
    <property type="entry name" value="Aminotrans_IV_CS"/>
</dbReference>
<dbReference type="PANTHER" id="PTHR11236:SF50">
    <property type="entry name" value="AMINODEOXYCHORISMATE SYNTHASE COMPONENT 1"/>
    <property type="match status" value="1"/>
</dbReference>
<dbReference type="Gene3D" id="3.30.470.10">
    <property type="match status" value="1"/>
</dbReference>
<proteinExistence type="inferred from homology"/>
<dbReference type="EC" id="2.6.1.85" evidence="7"/>
<dbReference type="GO" id="GO:0046820">
    <property type="term" value="F:4-amino-4-deoxychorismate synthase activity"/>
    <property type="evidence" value="ECO:0007669"/>
    <property type="project" value="UniProtKB-EC"/>
</dbReference>
<dbReference type="InterPro" id="IPR019999">
    <property type="entry name" value="Anth_synth_I-like"/>
</dbReference>